<dbReference type="Proteomes" id="UP000078200">
    <property type="component" value="Unassembled WGS sequence"/>
</dbReference>
<keyword evidence="3" id="KW-1185">Reference proteome</keyword>
<evidence type="ECO:0000313" key="3">
    <source>
        <dbReference type="Proteomes" id="UP000078200"/>
    </source>
</evidence>
<organism evidence="2 3">
    <name type="scientific">Glossina austeni</name>
    <name type="common">Savannah tsetse fly</name>
    <dbReference type="NCBI Taxonomy" id="7395"/>
    <lineage>
        <taxon>Eukaryota</taxon>
        <taxon>Metazoa</taxon>
        <taxon>Ecdysozoa</taxon>
        <taxon>Arthropoda</taxon>
        <taxon>Hexapoda</taxon>
        <taxon>Insecta</taxon>
        <taxon>Pterygota</taxon>
        <taxon>Neoptera</taxon>
        <taxon>Endopterygota</taxon>
        <taxon>Diptera</taxon>
        <taxon>Brachycera</taxon>
        <taxon>Muscomorpha</taxon>
        <taxon>Hippoboscoidea</taxon>
        <taxon>Glossinidae</taxon>
        <taxon>Glossina</taxon>
    </lineage>
</organism>
<sequence length="108" mass="11511">MKACSVSSSISGSRSTSESLSISSLSMDPGIPLALVVKNSHSSSTLKQLLGDVAVVDVAAGNDYNARYCRMFVAALDVAFSENSYFEFATVADVVIHLVQKQRHLPTN</sequence>
<feature type="region of interest" description="Disordered" evidence="1">
    <location>
        <begin position="1"/>
        <end position="23"/>
    </location>
</feature>
<proteinExistence type="predicted"/>
<protein>
    <submittedName>
        <fullName evidence="2">Uncharacterized protein</fullName>
    </submittedName>
</protein>
<reference evidence="2" key="1">
    <citation type="submission" date="2020-05" db="UniProtKB">
        <authorList>
            <consortium name="EnsemblMetazoa"/>
        </authorList>
    </citation>
    <scope>IDENTIFICATION</scope>
    <source>
        <strain evidence="2">TTRI</strain>
    </source>
</reference>
<evidence type="ECO:0000256" key="1">
    <source>
        <dbReference type="SAM" id="MobiDB-lite"/>
    </source>
</evidence>
<accession>A0A1A9UEU4</accession>
<name>A0A1A9UEU4_GLOAU</name>
<dbReference type="AlphaFoldDB" id="A0A1A9UEU4"/>
<dbReference type="VEuPathDB" id="VectorBase:GAUT002504"/>
<dbReference type="EnsemblMetazoa" id="GAUT002504-RA">
    <property type="protein sequence ID" value="GAUT002504-PA"/>
    <property type="gene ID" value="GAUT002504"/>
</dbReference>
<evidence type="ECO:0000313" key="2">
    <source>
        <dbReference type="EnsemblMetazoa" id="GAUT002504-PA"/>
    </source>
</evidence>